<dbReference type="AlphaFoldDB" id="A0A1H4LMU0"/>
<protein>
    <submittedName>
        <fullName evidence="5">Transcriptional regulator, AraC family</fullName>
    </submittedName>
</protein>
<dbReference type="PROSITE" id="PS01124">
    <property type="entry name" value="HTH_ARAC_FAMILY_2"/>
    <property type="match status" value="1"/>
</dbReference>
<keyword evidence="1" id="KW-0805">Transcription regulation</keyword>
<reference evidence="6" key="1">
    <citation type="submission" date="2016-10" db="EMBL/GenBank/DDBJ databases">
        <authorList>
            <person name="Varghese N."/>
            <person name="Submissions S."/>
        </authorList>
    </citation>
    <scope>NUCLEOTIDE SEQUENCE [LARGE SCALE GENOMIC DNA]</scope>
    <source>
        <strain evidence="6">ES.061</strain>
    </source>
</reference>
<evidence type="ECO:0000259" key="4">
    <source>
        <dbReference type="PROSITE" id="PS01124"/>
    </source>
</evidence>
<name>A0A1H4LMU0_9HYPH</name>
<keyword evidence="2" id="KW-0238">DNA-binding</keyword>
<proteinExistence type="predicted"/>
<dbReference type="PRINTS" id="PR00032">
    <property type="entry name" value="HTHARAC"/>
</dbReference>
<evidence type="ECO:0000256" key="2">
    <source>
        <dbReference type="ARBA" id="ARBA00023125"/>
    </source>
</evidence>
<accession>A0A1H4LMU0</accession>
<dbReference type="SMART" id="SM00342">
    <property type="entry name" value="HTH_ARAC"/>
    <property type="match status" value="1"/>
</dbReference>
<dbReference type="Proteomes" id="UP000199064">
    <property type="component" value="Unassembled WGS sequence"/>
</dbReference>
<evidence type="ECO:0000256" key="3">
    <source>
        <dbReference type="ARBA" id="ARBA00023163"/>
    </source>
</evidence>
<organism evidence="5 6">
    <name type="scientific">Nitratireductor aquibiodomus</name>
    <dbReference type="NCBI Taxonomy" id="204799"/>
    <lineage>
        <taxon>Bacteria</taxon>
        <taxon>Pseudomonadati</taxon>
        <taxon>Pseudomonadota</taxon>
        <taxon>Alphaproteobacteria</taxon>
        <taxon>Hyphomicrobiales</taxon>
        <taxon>Phyllobacteriaceae</taxon>
        <taxon>Nitratireductor</taxon>
    </lineage>
</organism>
<dbReference type="InterPro" id="IPR053142">
    <property type="entry name" value="PchR_regulatory_protein"/>
</dbReference>
<dbReference type="GO" id="GO:0043565">
    <property type="term" value="F:sequence-specific DNA binding"/>
    <property type="evidence" value="ECO:0007669"/>
    <property type="project" value="InterPro"/>
</dbReference>
<dbReference type="InterPro" id="IPR020449">
    <property type="entry name" value="Tscrpt_reg_AraC-type_HTH"/>
</dbReference>
<dbReference type="SUPFAM" id="SSF46689">
    <property type="entry name" value="Homeodomain-like"/>
    <property type="match status" value="2"/>
</dbReference>
<keyword evidence="6" id="KW-1185">Reference proteome</keyword>
<dbReference type="InterPro" id="IPR009057">
    <property type="entry name" value="Homeodomain-like_sf"/>
</dbReference>
<dbReference type="Pfam" id="PF12833">
    <property type="entry name" value="HTH_18"/>
    <property type="match status" value="1"/>
</dbReference>
<gene>
    <name evidence="5" type="ORF">SAMN05216452_2913</name>
</gene>
<sequence>MQYTSQELFVGAIEGVPNCTSDTRELHIWPKFMLMVLLQGAQHFVVDERHFEIDAGTEEASSPVVFMLNVAKDSRLRFFNDSRTPLRKVMISAPLPWLQRLFDTQGEAQKSVLQSFFSQHLAHFSFEPGQHIVQSAQKIMHPPPALEGELSSLYLRAQGLDLMWQSLLTMLADRKEHLPAPTLMSLRYCDRARDFVIGNLDRELTIGLIAREVGCSASTLQRHFKTHFGMTVFDFIRQKRLEAARTALADDGIPISHAAHLAGYNNISSFTTAFRRAYGVTPKQVRV</sequence>
<dbReference type="EMBL" id="FNSL01000001">
    <property type="protein sequence ID" value="SEB72109.1"/>
    <property type="molecule type" value="Genomic_DNA"/>
</dbReference>
<evidence type="ECO:0000256" key="1">
    <source>
        <dbReference type="ARBA" id="ARBA00023015"/>
    </source>
</evidence>
<dbReference type="GO" id="GO:0003700">
    <property type="term" value="F:DNA-binding transcription factor activity"/>
    <property type="evidence" value="ECO:0007669"/>
    <property type="project" value="InterPro"/>
</dbReference>
<dbReference type="PANTHER" id="PTHR47893:SF1">
    <property type="entry name" value="REGULATORY PROTEIN PCHR"/>
    <property type="match status" value="1"/>
</dbReference>
<dbReference type="Gene3D" id="1.10.10.60">
    <property type="entry name" value="Homeodomain-like"/>
    <property type="match status" value="2"/>
</dbReference>
<keyword evidence="3" id="KW-0804">Transcription</keyword>
<dbReference type="PANTHER" id="PTHR47893">
    <property type="entry name" value="REGULATORY PROTEIN PCHR"/>
    <property type="match status" value="1"/>
</dbReference>
<dbReference type="InterPro" id="IPR018060">
    <property type="entry name" value="HTH_AraC"/>
</dbReference>
<evidence type="ECO:0000313" key="5">
    <source>
        <dbReference type="EMBL" id="SEB72109.1"/>
    </source>
</evidence>
<evidence type="ECO:0000313" key="6">
    <source>
        <dbReference type="Proteomes" id="UP000199064"/>
    </source>
</evidence>
<feature type="domain" description="HTH araC/xylS-type" evidence="4">
    <location>
        <begin position="190"/>
        <end position="287"/>
    </location>
</feature>